<dbReference type="RefSeq" id="WP_226798600.1">
    <property type="nucleotide sequence ID" value="NZ_VFPD01000001.1"/>
</dbReference>
<accession>A0A543EGX6</accession>
<dbReference type="Proteomes" id="UP000316437">
    <property type="component" value="Unassembled WGS sequence"/>
</dbReference>
<organism evidence="1 2">
    <name type="scientific">Chryseobacterium aquifrigidense</name>
    <dbReference type="NCBI Taxonomy" id="558021"/>
    <lineage>
        <taxon>Bacteria</taxon>
        <taxon>Pseudomonadati</taxon>
        <taxon>Bacteroidota</taxon>
        <taxon>Flavobacteriia</taxon>
        <taxon>Flavobacteriales</taxon>
        <taxon>Weeksellaceae</taxon>
        <taxon>Chryseobacterium group</taxon>
        <taxon>Chryseobacterium</taxon>
    </lineage>
</organism>
<dbReference type="EMBL" id="VFPD01000001">
    <property type="protein sequence ID" value="TQM20826.1"/>
    <property type="molecule type" value="Genomic_DNA"/>
</dbReference>
<gene>
    <name evidence="1" type="ORF">FB551_0503</name>
</gene>
<dbReference type="AlphaFoldDB" id="A0A543EGX6"/>
<dbReference type="InterPro" id="IPR028994">
    <property type="entry name" value="Integrin_alpha_N"/>
</dbReference>
<comment type="caution">
    <text evidence="1">The sequence shown here is derived from an EMBL/GenBank/DDBJ whole genome shotgun (WGS) entry which is preliminary data.</text>
</comment>
<name>A0A543EGX6_9FLAO</name>
<reference evidence="1 2" key="1">
    <citation type="submission" date="2019-06" db="EMBL/GenBank/DDBJ databases">
        <title>Sorghum-associated microbial communities from plants grown in Nebraska, USA.</title>
        <authorList>
            <person name="Schachtman D."/>
        </authorList>
    </citation>
    <scope>NUCLEOTIDE SEQUENCE [LARGE SCALE GENOMIC DNA]</scope>
    <source>
        <strain evidence="1 2">110</strain>
    </source>
</reference>
<proteinExistence type="predicted"/>
<evidence type="ECO:0000313" key="1">
    <source>
        <dbReference type="EMBL" id="TQM20826.1"/>
    </source>
</evidence>
<protein>
    <recommendedName>
        <fullName evidence="3">VCBS repeat protein</fullName>
    </recommendedName>
</protein>
<evidence type="ECO:0008006" key="3">
    <source>
        <dbReference type="Google" id="ProtNLM"/>
    </source>
</evidence>
<sequence length="170" mass="19311">MKTLIITAITLFSSHCIAQQGTEEKLQGDFDGNGTKEYAYTKVSDCGEECEGKCETTIYFSDKNIKPITITPANQGSLYNLGDLNDDGKDEIGFYPNWCTSCWHPFYVYTLNKTGWKPLLPSISTHCNQWEEDKFPIKKDPRKKGYVIVTSSKWEDDDIKIKVNSVKVSE</sequence>
<evidence type="ECO:0000313" key="2">
    <source>
        <dbReference type="Proteomes" id="UP000316437"/>
    </source>
</evidence>
<keyword evidence="2" id="KW-1185">Reference proteome</keyword>
<dbReference type="SUPFAM" id="SSF69318">
    <property type="entry name" value="Integrin alpha N-terminal domain"/>
    <property type="match status" value="1"/>
</dbReference>